<name>A0ABU3VNA3_9EURY</name>
<dbReference type="Proteomes" id="UP001272052">
    <property type="component" value="Unassembled WGS sequence"/>
</dbReference>
<reference evidence="1 2" key="1">
    <citation type="submission" date="2023-06" db="EMBL/GenBank/DDBJ databases">
        <title>Genome sequence of Methanimicrococcus sp. At1.</title>
        <authorList>
            <person name="Protasov E."/>
            <person name="Platt K."/>
            <person name="Poehlein A."/>
            <person name="Daniel R."/>
            <person name="Brune A."/>
        </authorList>
    </citation>
    <scope>NUCLEOTIDE SEQUENCE [LARGE SCALE GENOMIC DNA]</scope>
    <source>
        <strain evidence="1 2">At1</strain>
    </source>
</reference>
<dbReference type="Gene3D" id="1.10.10.10">
    <property type="entry name" value="Winged helix-like DNA-binding domain superfamily/Winged helix DNA-binding domain"/>
    <property type="match status" value="1"/>
</dbReference>
<sequence length="80" mass="8689">MEELAGFVNGNVNRRKVLEILESKGASDPQRIAKIARLIPAATGKIIEELEASGLVQKTEDGKIDLTADGKIIIDYIRAL</sequence>
<proteinExistence type="predicted"/>
<comment type="caution">
    <text evidence="1">The sequence shown here is derived from an EMBL/GenBank/DDBJ whole genome shotgun (WGS) entry which is preliminary data.</text>
</comment>
<evidence type="ECO:0008006" key="3">
    <source>
        <dbReference type="Google" id="ProtNLM"/>
    </source>
</evidence>
<dbReference type="InterPro" id="IPR036388">
    <property type="entry name" value="WH-like_DNA-bd_sf"/>
</dbReference>
<accession>A0ABU3VNA3</accession>
<evidence type="ECO:0000313" key="1">
    <source>
        <dbReference type="EMBL" id="MDV0444885.1"/>
    </source>
</evidence>
<organism evidence="1 2">
    <name type="scientific">Methanimicrococcus hacksteinii</name>
    <dbReference type="NCBI Taxonomy" id="3028293"/>
    <lineage>
        <taxon>Archaea</taxon>
        <taxon>Methanobacteriati</taxon>
        <taxon>Methanobacteriota</taxon>
        <taxon>Stenosarchaea group</taxon>
        <taxon>Methanomicrobia</taxon>
        <taxon>Methanosarcinales</taxon>
        <taxon>Methanosarcinaceae</taxon>
        <taxon>Methanimicrococcus</taxon>
    </lineage>
</organism>
<dbReference type="EMBL" id="JAWDKC010000011">
    <property type="protein sequence ID" value="MDV0444885.1"/>
    <property type="molecule type" value="Genomic_DNA"/>
</dbReference>
<evidence type="ECO:0000313" key="2">
    <source>
        <dbReference type="Proteomes" id="UP001272052"/>
    </source>
</evidence>
<dbReference type="SUPFAM" id="SSF46785">
    <property type="entry name" value="Winged helix' DNA-binding domain"/>
    <property type="match status" value="1"/>
</dbReference>
<dbReference type="InterPro" id="IPR036390">
    <property type="entry name" value="WH_DNA-bd_sf"/>
</dbReference>
<gene>
    <name evidence="1" type="ORF">MmiAt1_04310</name>
</gene>
<protein>
    <recommendedName>
        <fullName evidence="3">Transcriptional regulator</fullName>
    </recommendedName>
</protein>
<keyword evidence="2" id="KW-1185">Reference proteome</keyword>
<dbReference type="RefSeq" id="WP_318785295.1">
    <property type="nucleotide sequence ID" value="NZ_JAWDKC010000011.1"/>
</dbReference>